<keyword evidence="1" id="KW-1133">Transmembrane helix</keyword>
<evidence type="ECO:0000313" key="3">
    <source>
        <dbReference type="Proteomes" id="UP000095598"/>
    </source>
</evidence>
<reference evidence="2 3" key="1">
    <citation type="submission" date="2015-09" db="EMBL/GenBank/DDBJ databases">
        <authorList>
            <consortium name="Pathogen Informatics"/>
        </authorList>
    </citation>
    <scope>NUCLEOTIDE SEQUENCE [LARGE SCALE GENOMIC DNA]</scope>
    <source>
        <strain evidence="2 3">2789STDY5608868</strain>
    </source>
</reference>
<organism evidence="2 3">
    <name type="scientific">Anaerostipes hadrus</name>
    <dbReference type="NCBI Taxonomy" id="649756"/>
    <lineage>
        <taxon>Bacteria</taxon>
        <taxon>Bacillati</taxon>
        <taxon>Bacillota</taxon>
        <taxon>Clostridia</taxon>
        <taxon>Lachnospirales</taxon>
        <taxon>Lachnospiraceae</taxon>
        <taxon>Anaerostipes</taxon>
    </lineage>
</organism>
<evidence type="ECO:0000256" key="1">
    <source>
        <dbReference type="SAM" id="Phobius"/>
    </source>
</evidence>
<dbReference type="AlphaFoldDB" id="A0A173RJD0"/>
<dbReference type="RefSeq" id="WP_055257858.1">
    <property type="nucleotide sequence ID" value="NZ_CYXT01000002.1"/>
</dbReference>
<keyword evidence="1" id="KW-0812">Transmembrane</keyword>
<accession>A0A173RJD0</accession>
<keyword evidence="1" id="KW-0472">Membrane</keyword>
<feature type="transmembrane region" description="Helical" evidence="1">
    <location>
        <begin position="7"/>
        <end position="24"/>
    </location>
</feature>
<evidence type="ECO:0008006" key="4">
    <source>
        <dbReference type="Google" id="ProtNLM"/>
    </source>
</evidence>
<evidence type="ECO:0000313" key="2">
    <source>
        <dbReference type="EMBL" id="CUM77749.1"/>
    </source>
</evidence>
<name>A0A173RJD0_ANAHA</name>
<proteinExistence type="predicted"/>
<gene>
    <name evidence="2" type="ORF">ERS852425_00560</name>
</gene>
<sequence length="701" mass="81167">MIRKYKIYIIMGITVLLLFMVLPVDTKGDWEIPWDITLEGEGNDPAFRSSTVMEIFLKNGTAPKDITVFVNQQKINPIWDYEQSTQISFQEEGIYKVHIVHKNGYEEIRQVMVELNNPTTAKITAGAYTPGAWSKKNVVLEAYGAKAVSDIQFYEYKIGQDEWKQMKNNKLEISKDFDDLVYIRAVSKAGREGVISQIPVRVWKQKPELAKIQCDQEPIGGWYSKIPVFSYDLKEKEGPQVHLYAQLTDLKTKEILTGIDQIPRIRKDGRYQLDIYTKDESGNRSEQLYQTTCFVDTDNPEIFVRYQNPRSEILKYQKAQIIVKDENLKKENMILRTSGKQVKPWKLEGDHYETEVIFLKDGKQTLSVQAEDLAGNKMIIQEKSFIIDTQKPRIKIQGIDNGRSYSKPVKIQVDVKDQNLNPDKTYIYLNGKKMDSVMIKKDGYYTIDVKTEDLAGNQNRCSRKFTVNQKGIQIHFLQEDLKEKQISTKNLKPGFRIESLEPVQVMAFLVNGQKKEYQWKEDKVYIKDPITENGKCSVSLHVKDSAGNEKTSEEIQFFYDTQKPVIKIEGLDQKSECEYGKQIGILLENKTDQWEKVILDGKEQKLEHHKITWKELAPGKHVLHLKAVDQAGNKTDQRIIFKITKVLPKAVKQIVVKQDKIPSKKDEKKQKHPNLWILFLIGTSIFVSVKMFCSYRKSRHS</sequence>
<dbReference type="Proteomes" id="UP000095598">
    <property type="component" value="Unassembled WGS sequence"/>
</dbReference>
<dbReference type="EMBL" id="CYXT01000002">
    <property type="protein sequence ID" value="CUM77749.1"/>
    <property type="molecule type" value="Genomic_DNA"/>
</dbReference>
<feature type="transmembrane region" description="Helical" evidence="1">
    <location>
        <begin position="675"/>
        <end position="693"/>
    </location>
</feature>
<protein>
    <recommendedName>
        <fullName evidence="4">Ig-like domain-containing protein</fullName>
    </recommendedName>
</protein>